<name>M5FZ97_DACPD</name>
<proteinExistence type="inferred from homology"/>
<dbReference type="PANTHER" id="PTHR28063:SF1">
    <property type="entry name" value="RNA POLYMERASE II NUCLEAR LOCALIZATION PROTEIN IWR1"/>
    <property type="match status" value="1"/>
</dbReference>
<feature type="compositionally biased region" description="Acidic residues" evidence="2">
    <location>
        <begin position="110"/>
        <end position="128"/>
    </location>
</feature>
<organism evidence="4 5">
    <name type="scientific">Dacryopinax primogenitus (strain DJM 731)</name>
    <name type="common">Brown rot fungus</name>
    <dbReference type="NCBI Taxonomy" id="1858805"/>
    <lineage>
        <taxon>Eukaryota</taxon>
        <taxon>Fungi</taxon>
        <taxon>Dikarya</taxon>
        <taxon>Basidiomycota</taxon>
        <taxon>Agaricomycotina</taxon>
        <taxon>Dacrymycetes</taxon>
        <taxon>Dacrymycetales</taxon>
        <taxon>Dacrymycetaceae</taxon>
        <taxon>Dacryopinax</taxon>
    </lineage>
</organism>
<dbReference type="RefSeq" id="XP_040630265.1">
    <property type="nucleotide sequence ID" value="XM_040777212.1"/>
</dbReference>
<dbReference type="InterPro" id="IPR040150">
    <property type="entry name" value="Iwr1"/>
</dbReference>
<sequence>MDMFHDMVEKFLRVHGDLEPEKPLKRPGRPSAVPQKATVAGGAATSLTVKEAIDKAIAGRAIPAPAEDEYVYDLFYFSREKAAQMQMMQMMNQGQVASLTGMSAVFDENEEYTSGEEEDSEVDEDSNDENYYQNDYPEEQEEEDNWSDSQDDLERRQRFEDGFCLAENRWDDDADALSRPCLSGPRAGIFDRFEQRQSNSYNEDHEGGAVDY</sequence>
<feature type="compositionally biased region" description="Basic and acidic residues" evidence="2">
    <location>
        <begin position="202"/>
        <end position="212"/>
    </location>
</feature>
<dbReference type="Proteomes" id="UP000030653">
    <property type="component" value="Unassembled WGS sequence"/>
</dbReference>
<dbReference type="Pfam" id="PF08574">
    <property type="entry name" value="Iwr1"/>
    <property type="match status" value="1"/>
</dbReference>
<feature type="region of interest" description="Disordered" evidence="2">
    <location>
        <begin position="110"/>
        <end position="153"/>
    </location>
</feature>
<dbReference type="STRING" id="1858805.M5FZ97"/>
<keyword evidence="5" id="KW-1185">Reference proteome</keyword>
<dbReference type="PANTHER" id="PTHR28063">
    <property type="entry name" value="RNA POLYMERASE II NUCLEAR LOCALIZATION PROTEIN IWR1"/>
    <property type="match status" value="1"/>
</dbReference>
<evidence type="ECO:0000256" key="1">
    <source>
        <dbReference type="ARBA" id="ARBA00010218"/>
    </source>
</evidence>
<reference evidence="4 5" key="1">
    <citation type="journal article" date="2012" name="Science">
        <title>The Paleozoic origin of enzymatic lignin decomposition reconstructed from 31 fungal genomes.</title>
        <authorList>
            <person name="Floudas D."/>
            <person name="Binder M."/>
            <person name="Riley R."/>
            <person name="Barry K."/>
            <person name="Blanchette R.A."/>
            <person name="Henrissat B."/>
            <person name="Martinez A.T."/>
            <person name="Otillar R."/>
            <person name="Spatafora J.W."/>
            <person name="Yadav J.S."/>
            <person name="Aerts A."/>
            <person name="Benoit I."/>
            <person name="Boyd A."/>
            <person name="Carlson A."/>
            <person name="Copeland A."/>
            <person name="Coutinho P.M."/>
            <person name="de Vries R.P."/>
            <person name="Ferreira P."/>
            <person name="Findley K."/>
            <person name="Foster B."/>
            <person name="Gaskell J."/>
            <person name="Glotzer D."/>
            <person name="Gorecki P."/>
            <person name="Heitman J."/>
            <person name="Hesse C."/>
            <person name="Hori C."/>
            <person name="Igarashi K."/>
            <person name="Jurgens J.A."/>
            <person name="Kallen N."/>
            <person name="Kersten P."/>
            <person name="Kohler A."/>
            <person name="Kuees U."/>
            <person name="Kumar T.K.A."/>
            <person name="Kuo A."/>
            <person name="LaButti K."/>
            <person name="Larrondo L.F."/>
            <person name="Lindquist E."/>
            <person name="Ling A."/>
            <person name="Lombard V."/>
            <person name="Lucas S."/>
            <person name="Lundell T."/>
            <person name="Martin R."/>
            <person name="McLaughlin D.J."/>
            <person name="Morgenstern I."/>
            <person name="Morin E."/>
            <person name="Murat C."/>
            <person name="Nagy L.G."/>
            <person name="Nolan M."/>
            <person name="Ohm R.A."/>
            <person name="Patyshakuliyeva A."/>
            <person name="Rokas A."/>
            <person name="Ruiz-Duenas F.J."/>
            <person name="Sabat G."/>
            <person name="Salamov A."/>
            <person name="Samejima M."/>
            <person name="Schmutz J."/>
            <person name="Slot J.C."/>
            <person name="St John F."/>
            <person name="Stenlid J."/>
            <person name="Sun H."/>
            <person name="Sun S."/>
            <person name="Syed K."/>
            <person name="Tsang A."/>
            <person name="Wiebenga A."/>
            <person name="Young D."/>
            <person name="Pisabarro A."/>
            <person name="Eastwood D.C."/>
            <person name="Martin F."/>
            <person name="Cullen D."/>
            <person name="Grigoriev I.V."/>
            <person name="Hibbett D.S."/>
        </authorList>
    </citation>
    <scope>NUCLEOTIDE SEQUENCE [LARGE SCALE GENOMIC DNA]</scope>
    <source>
        <strain evidence="4 5">DJM-731 SS1</strain>
    </source>
</reference>
<dbReference type="GO" id="GO:0006606">
    <property type="term" value="P:protein import into nucleus"/>
    <property type="evidence" value="ECO:0007669"/>
    <property type="project" value="InterPro"/>
</dbReference>
<evidence type="ECO:0000313" key="5">
    <source>
        <dbReference type="Proteomes" id="UP000030653"/>
    </source>
</evidence>
<protein>
    <recommendedName>
        <fullName evidence="3">Transcription factor Iwr1 domain-containing protein</fullName>
    </recommendedName>
</protein>
<dbReference type="GO" id="GO:0005737">
    <property type="term" value="C:cytoplasm"/>
    <property type="evidence" value="ECO:0007669"/>
    <property type="project" value="TreeGrafter"/>
</dbReference>
<evidence type="ECO:0000313" key="4">
    <source>
        <dbReference type="EMBL" id="EJU03371.1"/>
    </source>
</evidence>
<dbReference type="EMBL" id="JH795860">
    <property type="protein sequence ID" value="EJU03371.1"/>
    <property type="molecule type" value="Genomic_DNA"/>
</dbReference>
<accession>M5FZ97</accession>
<dbReference type="OrthoDB" id="10387302at2759"/>
<feature type="compositionally biased region" description="Acidic residues" evidence="2">
    <location>
        <begin position="136"/>
        <end position="151"/>
    </location>
</feature>
<comment type="similarity">
    <text evidence="1">Belongs to the IWR1/SLC7A6OS family.</text>
</comment>
<feature type="region of interest" description="Disordered" evidence="2">
    <location>
        <begin position="193"/>
        <end position="212"/>
    </location>
</feature>
<evidence type="ECO:0000259" key="3">
    <source>
        <dbReference type="Pfam" id="PF08574"/>
    </source>
</evidence>
<evidence type="ECO:0000256" key="2">
    <source>
        <dbReference type="SAM" id="MobiDB-lite"/>
    </source>
</evidence>
<dbReference type="InterPro" id="IPR013883">
    <property type="entry name" value="TF_Iwr1_dom"/>
</dbReference>
<dbReference type="AlphaFoldDB" id="M5FZ97"/>
<feature type="domain" description="Transcription factor Iwr1" evidence="3">
    <location>
        <begin position="68"/>
        <end position="139"/>
    </location>
</feature>
<dbReference type="GeneID" id="63692274"/>
<dbReference type="HOGENOM" id="CLU_1299664_0_0_1"/>
<gene>
    <name evidence="4" type="ORF">DACRYDRAFT_94322</name>
</gene>